<protein>
    <submittedName>
        <fullName evidence="1">Uncharacterized protein</fullName>
    </submittedName>
</protein>
<name>A0ACB8RER2_9AGAM</name>
<comment type="caution">
    <text evidence="1">The sequence shown here is derived from an EMBL/GenBank/DDBJ whole genome shotgun (WGS) entry which is preliminary data.</text>
</comment>
<sequence length="249" mass="27210">MAAPAHVIGLGVALAVCLLALAITVPLIFASITLSAWKVVPSTLYNRFRGRNGGEGFPEGNGDQSLLKDSDDEKVQEGNVSDASSSSTSPLPWPSELPDQQQYSSDFLETMAVLERNDFRTYNSIRLEMLNEVLKFIESCSVNIPALRQQGLEGDALVDAIMAVTDNHPRARMPKGTTNTLGRAAVELIIRSEQQIEDERDFALEDLSLTFTGDKYMASALASRGAKRKGLIQCFDFLFGLAYWKTATA</sequence>
<dbReference type="Proteomes" id="UP000814033">
    <property type="component" value="Unassembled WGS sequence"/>
</dbReference>
<reference evidence="1" key="2">
    <citation type="journal article" date="2022" name="New Phytol.">
        <title>Evolutionary transition to the ectomycorrhizal habit in the genomes of a hyperdiverse lineage of mushroom-forming fungi.</title>
        <authorList>
            <person name="Looney B."/>
            <person name="Miyauchi S."/>
            <person name="Morin E."/>
            <person name="Drula E."/>
            <person name="Courty P.E."/>
            <person name="Kohler A."/>
            <person name="Kuo A."/>
            <person name="LaButti K."/>
            <person name="Pangilinan J."/>
            <person name="Lipzen A."/>
            <person name="Riley R."/>
            <person name="Andreopoulos W."/>
            <person name="He G."/>
            <person name="Johnson J."/>
            <person name="Nolan M."/>
            <person name="Tritt A."/>
            <person name="Barry K.W."/>
            <person name="Grigoriev I.V."/>
            <person name="Nagy L.G."/>
            <person name="Hibbett D."/>
            <person name="Henrissat B."/>
            <person name="Matheny P.B."/>
            <person name="Labbe J."/>
            <person name="Martin F.M."/>
        </authorList>
    </citation>
    <scope>NUCLEOTIDE SEQUENCE</scope>
    <source>
        <strain evidence="1">FP105234-sp</strain>
    </source>
</reference>
<evidence type="ECO:0000313" key="2">
    <source>
        <dbReference type="Proteomes" id="UP000814033"/>
    </source>
</evidence>
<evidence type="ECO:0000313" key="1">
    <source>
        <dbReference type="EMBL" id="KAI0042568.1"/>
    </source>
</evidence>
<proteinExistence type="predicted"/>
<gene>
    <name evidence="1" type="ORF">FA95DRAFT_1610097</name>
</gene>
<reference evidence="1" key="1">
    <citation type="submission" date="2021-02" db="EMBL/GenBank/DDBJ databases">
        <authorList>
            <consortium name="DOE Joint Genome Institute"/>
            <person name="Ahrendt S."/>
            <person name="Looney B.P."/>
            <person name="Miyauchi S."/>
            <person name="Morin E."/>
            <person name="Drula E."/>
            <person name="Courty P.E."/>
            <person name="Chicoki N."/>
            <person name="Fauchery L."/>
            <person name="Kohler A."/>
            <person name="Kuo A."/>
            <person name="Labutti K."/>
            <person name="Pangilinan J."/>
            <person name="Lipzen A."/>
            <person name="Riley R."/>
            <person name="Andreopoulos W."/>
            <person name="He G."/>
            <person name="Johnson J."/>
            <person name="Barry K.W."/>
            <person name="Grigoriev I.V."/>
            <person name="Nagy L."/>
            <person name="Hibbett D."/>
            <person name="Henrissat B."/>
            <person name="Matheny P.B."/>
            <person name="Labbe J."/>
            <person name="Martin F."/>
        </authorList>
    </citation>
    <scope>NUCLEOTIDE SEQUENCE</scope>
    <source>
        <strain evidence="1">FP105234-sp</strain>
    </source>
</reference>
<organism evidence="1 2">
    <name type="scientific">Auriscalpium vulgare</name>
    <dbReference type="NCBI Taxonomy" id="40419"/>
    <lineage>
        <taxon>Eukaryota</taxon>
        <taxon>Fungi</taxon>
        <taxon>Dikarya</taxon>
        <taxon>Basidiomycota</taxon>
        <taxon>Agaricomycotina</taxon>
        <taxon>Agaricomycetes</taxon>
        <taxon>Russulales</taxon>
        <taxon>Auriscalpiaceae</taxon>
        <taxon>Auriscalpium</taxon>
    </lineage>
</organism>
<accession>A0ACB8RER2</accession>
<dbReference type="EMBL" id="MU276059">
    <property type="protein sequence ID" value="KAI0042568.1"/>
    <property type="molecule type" value="Genomic_DNA"/>
</dbReference>
<keyword evidence="2" id="KW-1185">Reference proteome</keyword>